<evidence type="ECO:0000256" key="6">
    <source>
        <dbReference type="SAM" id="Phobius"/>
    </source>
</evidence>
<name>A0ABS7RLY3_9ACTN</name>
<dbReference type="EMBL" id="JAIEZQ010000002">
    <property type="protein sequence ID" value="MBY9075038.1"/>
    <property type="molecule type" value="Genomic_DNA"/>
</dbReference>
<reference evidence="7 8" key="1">
    <citation type="submission" date="2021-08" db="EMBL/GenBank/DDBJ databases">
        <title>Nocardioides bacterium WL0053 sp. nov., isolated from the sediment.</title>
        <authorList>
            <person name="Wang L."/>
            <person name="Zhang D."/>
            <person name="Zhang A."/>
        </authorList>
    </citation>
    <scope>NUCLEOTIDE SEQUENCE [LARGE SCALE GENOMIC DNA]</scope>
    <source>
        <strain evidence="7 8">WL0053</strain>
    </source>
</reference>
<dbReference type="PIRSF" id="PIRSF005859">
    <property type="entry name" value="PBR"/>
    <property type="match status" value="1"/>
</dbReference>
<dbReference type="CDD" id="cd15904">
    <property type="entry name" value="TSPO_MBR"/>
    <property type="match status" value="1"/>
</dbReference>
<keyword evidence="3 6" id="KW-0812">Transmembrane</keyword>
<gene>
    <name evidence="7" type="ORF">K1X13_09425</name>
</gene>
<organism evidence="7 8">
    <name type="scientific">Nocardioides jiangsuensis</name>
    <dbReference type="NCBI Taxonomy" id="2866161"/>
    <lineage>
        <taxon>Bacteria</taxon>
        <taxon>Bacillati</taxon>
        <taxon>Actinomycetota</taxon>
        <taxon>Actinomycetes</taxon>
        <taxon>Propionibacteriales</taxon>
        <taxon>Nocardioidaceae</taxon>
        <taxon>Nocardioides</taxon>
    </lineage>
</organism>
<comment type="similarity">
    <text evidence="2">Belongs to the TspO/BZRP family.</text>
</comment>
<evidence type="ECO:0000313" key="7">
    <source>
        <dbReference type="EMBL" id="MBY9075038.1"/>
    </source>
</evidence>
<evidence type="ECO:0000256" key="3">
    <source>
        <dbReference type="ARBA" id="ARBA00022692"/>
    </source>
</evidence>
<evidence type="ECO:0000256" key="4">
    <source>
        <dbReference type="ARBA" id="ARBA00022989"/>
    </source>
</evidence>
<evidence type="ECO:0000256" key="5">
    <source>
        <dbReference type="ARBA" id="ARBA00023136"/>
    </source>
</evidence>
<evidence type="ECO:0000256" key="1">
    <source>
        <dbReference type="ARBA" id="ARBA00004141"/>
    </source>
</evidence>
<dbReference type="RefSeq" id="WP_221024843.1">
    <property type="nucleotide sequence ID" value="NZ_JAIEZQ010000002.1"/>
</dbReference>
<accession>A0ABS7RLY3</accession>
<keyword evidence="5 6" id="KW-0472">Membrane</keyword>
<sequence length="152" mass="16355">MRPTVLTSAMSAAAAALGSLGTDPGSDWYERLDKPSWQPPGYAFPLVWTPLYGLIAWGTGRMVERADPDDRAPLLALTGADLAVNAGWCWAFFDRRSPAGGLGAILLLDGLNVALVREAARRDTRAAAALAPYLLWTGFATALNAAIWRRNR</sequence>
<dbReference type="Pfam" id="PF03073">
    <property type="entry name" value="TspO_MBR"/>
    <property type="match status" value="1"/>
</dbReference>
<evidence type="ECO:0000313" key="8">
    <source>
        <dbReference type="Proteomes" id="UP000754710"/>
    </source>
</evidence>
<dbReference type="Gene3D" id="1.20.1260.100">
    <property type="entry name" value="TspO/MBR protein"/>
    <property type="match status" value="1"/>
</dbReference>
<keyword evidence="4 6" id="KW-1133">Transmembrane helix</keyword>
<evidence type="ECO:0000256" key="2">
    <source>
        <dbReference type="ARBA" id="ARBA00007524"/>
    </source>
</evidence>
<comment type="subcellular location">
    <subcellularLocation>
        <location evidence="1">Membrane</location>
        <topology evidence="1">Multi-pass membrane protein</topology>
    </subcellularLocation>
</comment>
<dbReference type="PANTHER" id="PTHR10057">
    <property type="entry name" value="PERIPHERAL-TYPE BENZODIAZEPINE RECEPTOR"/>
    <property type="match status" value="1"/>
</dbReference>
<dbReference type="InterPro" id="IPR004307">
    <property type="entry name" value="TspO_MBR"/>
</dbReference>
<dbReference type="PANTHER" id="PTHR10057:SF0">
    <property type="entry name" value="TRANSLOCATOR PROTEIN"/>
    <property type="match status" value="1"/>
</dbReference>
<protein>
    <submittedName>
        <fullName evidence="7">Tryptophan-rich sensory protein</fullName>
    </submittedName>
</protein>
<comment type="caution">
    <text evidence="7">The sequence shown here is derived from an EMBL/GenBank/DDBJ whole genome shotgun (WGS) entry which is preliminary data.</text>
</comment>
<dbReference type="Proteomes" id="UP000754710">
    <property type="component" value="Unassembled WGS sequence"/>
</dbReference>
<proteinExistence type="inferred from homology"/>
<keyword evidence="8" id="KW-1185">Reference proteome</keyword>
<dbReference type="InterPro" id="IPR038330">
    <property type="entry name" value="TspO/MBR-related_sf"/>
</dbReference>
<feature type="transmembrane region" description="Helical" evidence="6">
    <location>
        <begin position="128"/>
        <end position="148"/>
    </location>
</feature>